<keyword evidence="2" id="KW-1185">Reference proteome</keyword>
<evidence type="ECO:0000313" key="1">
    <source>
        <dbReference type="EMBL" id="MDL2406954.1"/>
    </source>
</evidence>
<comment type="caution">
    <text evidence="1">The sequence shown here is derived from an EMBL/GenBank/DDBJ whole genome shotgun (WGS) entry which is preliminary data.</text>
</comment>
<dbReference type="EMBL" id="JARFYN010000017">
    <property type="protein sequence ID" value="MDL2406954.1"/>
    <property type="molecule type" value="Genomic_DNA"/>
</dbReference>
<dbReference type="PANTHER" id="PTHR38460:SF1">
    <property type="entry name" value="TAUTOMERASE YOLI-RELATED"/>
    <property type="match status" value="1"/>
</dbReference>
<dbReference type="RefSeq" id="WP_285880135.1">
    <property type="nucleotide sequence ID" value="NZ_JARFYN010000017.1"/>
</dbReference>
<proteinExistence type="predicted"/>
<dbReference type="PANTHER" id="PTHR38460">
    <property type="entry name" value="TAUTOMERASE YOLI-RELATED"/>
    <property type="match status" value="1"/>
</dbReference>
<dbReference type="InterPro" id="IPR014347">
    <property type="entry name" value="Tautomerase/MIF_sf"/>
</dbReference>
<dbReference type="Pfam" id="PF14552">
    <property type="entry name" value="Tautomerase_2"/>
    <property type="match status" value="1"/>
</dbReference>
<organism evidence="1 2">
    <name type="scientific">Rhizobium calliandrae</name>
    <dbReference type="NCBI Taxonomy" id="1312182"/>
    <lineage>
        <taxon>Bacteria</taxon>
        <taxon>Pseudomonadati</taxon>
        <taxon>Pseudomonadota</taxon>
        <taxon>Alphaproteobacteria</taxon>
        <taxon>Hyphomicrobiales</taxon>
        <taxon>Rhizobiaceae</taxon>
        <taxon>Rhizobium/Agrobacterium group</taxon>
        <taxon>Rhizobium</taxon>
    </lineage>
</organism>
<dbReference type="Gene3D" id="3.30.429.10">
    <property type="entry name" value="Macrophage Migration Inhibitory Factor"/>
    <property type="match status" value="1"/>
</dbReference>
<gene>
    <name evidence="1" type="ORF">PY650_15040</name>
</gene>
<dbReference type="InterPro" id="IPR037479">
    <property type="entry name" value="Tauto_MSAD"/>
</dbReference>
<reference evidence="1" key="1">
    <citation type="submission" date="2023-06" db="EMBL/GenBank/DDBJ databases">
        <title>Phylogenetic Diversity of Rhizobium strains.</title>
        <authorList>
            <person name="Moura F.T."/>
            <person name="Helene L.C.F."/>
            <person name="Hungria M."/>
        </authorList>
    </citation>
    <scope>NUCLEOTIDE SEQUENCE</scope>
    <source>
        <strain evidence="1">CCGE524</strain>
    </source>
</reference>
<name>A0ABT7KID9_9HYPH</name>
<protein>
    <submittedName>
        <fullName evidence="1">Tautomerase family protein</fullName>
    </submittedName>
</protein>
<dbReference type="SUPFAM" id="SSF55331">
    <property type="entry name" value="Tautomerase/MIF"/>
    <property type="match status" value="1"/>
</dbReference>
<accession>A0ABT7KID9</accession>
<evidence type="ECO:0000313" key="2">
    <source>
        <dbReference type="Proteomes" id="UP001172630"/>
    </source>
</evidence>
<dbReference type="Proteomes" id="UP001172630">
    <property type="component" value="Unassembled WGS sequence"/>
</dbReference>
<sequence length="150" mass="16571">MPLVRFDLIKGRSPDQLAKLLDHAHRALVESFRIPESDRYQVVTEHEPIHVVALDTGLGFQRTKDLVVVQVVSRPRSMMEKTAFYSSLAKALEDECGVSPSDLVISVVENTDADWSFGKGEAQFLTGSLAGVKNEDAIEGPHFGARQHRG</sequence>